<dbReference type="Pfam" id="PF17852">
    <property type="entry name" value="Dynein_AAA_lid"/>
    <property type="match status" value="1"/>
</dbReference>
<dbReference type="OrthoDB" id="424310at2759"/>
<dbReference type="Gene3D" id="1.20.920.30">
    <property type="match status" value="1"/>
</dbReference>
<evidence type="ECO:0000259" key="17">
    <source>
        <dbReference type="Pfam" id="PF03028"/>
    </source>
</evidence>
<dbReference type="InterPro" id="IPR024317">
    <property type="entry name" value="Dynein_heavy_chain_D4_dom"/>
</dbReference>
<dbReference type="FunFam" id="1.20.1270.280:FF:000001">
    <property type="entry name" value="dynein heavy chain 7, axonemal"/>
    <property type="match status" value="1"/>
</dbReference>
<dbReference type="InterPro" id="IPR041658">
    <property type="entry name" value="AAA_lid_11"/>
</dbReference>
<dbReference type="Gene3D" id="6.10.140.1060">
    <property type="match status" value="1"/>
</dbReference>
<dbReference type="Gene3D" id="3.10.490.20">
    <property type="match status" value="1"/>
</dbReference>
<dbReference type="FunFam" id="1.10.8.720:FF:000001">
    <property type="entry name" value="dynein heavy chain 7, axonemal"/>
    <property type="match status" value="1"/>
</dbReference>
<keyword evidence="9" id="KW-0282">Flagellum</keyword>
<feature type="domain" description="Dynein heavy chain 3 AAA+ lid" evidence="24">
    <location>
        <begin position="1740"/>
        <end position="1829"/>
    </location>
</feature>
<dbReference type="PANTHER" id="PTHR22878">
    <property type="entry name" value="DYNEIN HEAVY CHAIN 6, AXONEMAL-LIKE-RELATED"/>
    <property type="match status" value="1"/>
</dbReference>
<dbReference type="GO" id="GO:0045505">
    <property type="term" value="F:dynein intermediate chain binding"/>
    <property type="evidence" value="ECO:0007669"/>
    <property type="project" value="InterPro"/>
</dbReference>
<feature type="domain" description="Dynein heavy chain AAA module D4" evidence="21">
    <location>
        <begin position="1901"/>
        <end position="2025"/>
    </location>
</feature>
<evidence type="ECO:0000259" key="25">
    <source>
        <dbReference type="Pfam" id="PF18198"/>
    </source>
</evidence>
<dbReference type="InterPro" id="IPR042219">
    <property type="entry name" value="AAA_lid_11_sf"/>
</dbReference>
<dbReference type="InterPro" id="IPR041228">
    <property type="entry name" value="Dynein_C"/>
</dbReference>
<feature type="domain" description="Dynein heavy chain C-terminal" evidence="26">
    <location>
        <begin position="3249"/>
        <end position="3547"/>
    </location>
</feature>
<proteinExistence type="inferred from homology"/>
<dbReference type="FunFam" id="1.20.920.30:FF:000002">
    <property type="entry name" value="Dynein axonemal heavy chain 3"/>
    <property type="match status" value="1"/>
</dbReference>
<dbReference type="Pfam" id="PF12775">
    <property type="entry name" value="AAA_7"/>
    <property type="match status" value="1"/>
</dbReference>
<keyword evidence="12" id="KW-0969">Cilium</keyword>
<dbReference type="PANTHER" id="PTHR22878:SF70">
    <property type="entry name" value="DYNEIN HEAVY CHAIN 2, AXONEMAL"/>
    <property type="match status" value="1"/>
</dbReference>
<evidence type="ECO:0000256" key="2">
    <source>
        <dbReference type="ARBA" id="ARBA00004430"/>
    </source>
</evidence>
<sequence length="3551" mass="406232">MKLASGRAHDFSGDWHESFVENRAFIEANLHQLDPAPRKLLDFCYRCFGNVLLLDMTKYRWFPVAALIVHDRKEAVPFEKRAGFFNCIDILVSLQVPKSCYWLEDIETEDFVDASLGHHVRKAVEDELSKLRRIKDYGYVIDGSGVTKVEEFLSADRTFYELAQEISYFTDIIPEIANIESIYYFPLFRLDVENLKSNLVDSTRGFIKAILDYVVEDHREENRSICKEFQNIADRALRPPQNTEELVEMVEFVTSAQGIGMIKLQERIQETLFRVKYLFDNYFFEDSDFLLHRDVFMWPKEIIPIFDRHENLVLESRKRAEAALLEKIDATKKALEKMKTRVEEFSDYGELDMMAMYVSDVVKVQRRLQELSETAEWIHKEEKLLKVPFTTFKLFEEVNNILEPYAKTFTIILKWRKAQKKWMDGYFLELEAEKIENEVDEFAREIFKLQKIFTRDFKKKEQEQDERRRDRAKARQKALVMAEGQPIPEEEEEEDVKPPEALHLCNQNISDIKKFKESVPLISIMCNPGLRGRHWQEMSALAGMDITPDAGSTLRKVIKLRLDNFLDQFEVISGAASKEFSLEKAIKKMRQEWDGICFALSPYRESGISIIGSLEEVQALLDDQIVKTQTMRNSPFCKPFEHDILAWEAQLTRVQDTVDEWVKVQAQWLYLEPIFSSEDIMQQMPEEGRLFKTVDSNFKEVMRQTVKHPGTLETASAPGLLEKLVESNIFLDKINKGLNAYLEKKRLFFPRFFFLSNDEMLEILSETKDPLRVQPHLKKCFEGIAKLEFSPNLDIHGMFSSEGEKVKFSETVSTSDARGAVERWLLQVQDVMLMSVRHVVKEAVQAYPEAERTTWVKNWPGQVVLCASQVYWTSDVQDAIQDAPTGLHKYHKVLQTQLGDIVELVRGKLTKQQRITLGALVVIDVHARDVVEDMAEKGVSTLNDFNWLAQLRYYWEGDMMVRITNATVKYCYEYLGNSARLVITPLTDRCYRTLVGAFHLNLNGAPEGPAGTGKTETTKDLAKALAVQCVVFNCSDGLDYIAMGKFFKGLASSGAWACFDEFNRIDLEVLSVVAQQILCIIRAVQAHVDEFVFEGTKLNLNPNCYVCITMNPGYAGRSELPDNLKVLFRTVAMMVPDYAMIAEISLYSFGFLDTRKMSIKIVTTYRLCSEQLSSQFHYDYGMRAVKAVLSAAGNLKLKYPDEEEDILILRSIIDVNLPKFLAHDIPLFNGIISDLFPGLQLPKADYQVFLSAMEHVSKQKNLQFVPFFVEKIIQTYEMMIWTDGVIANTFREFASLDTPDRKWVIFDGPIDAVWIENMNTVLDDNKKLCLMSGEIIQMSPVMSLIFESHDLSQASPATVSRCGMVYLEPTTLGWRPLVTSWFNTFPIVLKEFVPMVNDMLEWLVDPCLDFVRLECREYTACGSSNKTVSLMKFVDMLMDSAVKDPNAALNKYLPVWLQCCILFAVPWSIGGCMDMDCRKKFDEFYKGILTMKSEQFPPPPTLGKLELNLPPELECFEMYFELLRNVDIKAQSIREMLVPTMDTARYSYLMDYCITHARPVLFVGPTGTGKSAYVQEKLMHGIDRVRYISTFVNFSAQTSANMTQNLIMAKLDKRRKGVFGPHIGKKAIIFVDDLNMPAMEIYGAQPPIELLRQYMDHGNWYDLKDTSKLILEDIQLIGAMGPPGGARNAITPRLLRHFTIISMNPFNEATLVKIFSTIMNIYLRNGEFAAEFLAAGGYIVHATLEIYDKAMKNLLPTPAKSHYIFNLRDFSRVILGVCLITKEEAKDKSLFIRLWIHEVMRVFYDRLTDDADRAWLFETVKDLVGKHFKMKFDEVFAHLANGGKGGKCKEEDLRSLMFGDFMTPDREPEDRVYQEVSSLADMYSIVESCLDEYNNTHKTRMNLVIFRYVLEHLSRICRILLVPGSSALLVGVGGSGRQSLTRLASAMAGYHMFQPEISKSYGTNEWREDIKKILKIAGGQGQPIAFLITDTQIKKESFLEDIDGLLNSGEVPNLWASDEKAEIMEAWPDDALERVAIKFLEGTDIDETVKKDTVWTCQYFHQSICALSERYLRQLGRYNYVTPTSYLELINAFKTLLQKKQDETFTAKIRYVTGLEKLQFAASQVTDMQKELEDLQPMLVKAQAENATMMVVIEKESSEVEEVSITVKADEASANEKAASAKELKEECEADLAEALPALEAALNALDTLKPQDITIVKSMKNPPSGVKLVMAAVCVMKDIKPDKIPDPNKPGVKIFDYWGPSKKLLGDMSFLASLKVYDKDNIPEHVMTKIRKEYCTNPEFDPAKAAKASSAAEGLCKWILAMEIYDRVAKVVAPKKEKLQLAETELAETMDILREKQRQLAEVERRLADLKATFHAMTLDKERLEDQVDLCGKKLDRAKKLIGGLGGEKTRWTEASDLLQIIYDNLVGDVLISAGVIAYLGPFTSAFRDSCTEDWVQQCQAKKIPCSEHFSLSHVLGEPIKIQAWNIAGLPKDSFSIDNGVIVANARRWPLMIDPQGQANRWVKNMEKDNVLSVIKLTDSDFMRTLENCITFGNPVLMENVGEDLDPSLEPLLLKQTFKQSGMDMIRLGDTLVEYSHDFRFYITTKLRNPHYLPELSTKVSLLNFMITREGLEDQLLGIVVAKERPELEHERQQLVITNATNRRLLKEIEDKILHTLSASEGNILEDESAIQILDSSKTFLSYFIMLFKQIGEETEKKIEASRMGYRPIAHYSAILFFCITELPNIDPMYQYALTWFVNLFVSSIHDSNKSKVLEKRLQYLSDHFTYNLYSNVCRSLFEKDKLLFSFTLCCNILKSRNDLNQKEFLFLLTGGIGLENKLKNPTHGWLSDKSWDELCRLKDLKGFEKFREDFEKNTDQWLEYYNSKEPHNTELPAPWQENLTDFQRMIVLRIMREDKIGQAVTQFVMEKLGKKFVEPPPFDLSRSYNDSSACTPLIFVLSPGADPTMSLLKFADDKGFGGEKFNSISLGQGQGPIAANMISLAQEAGTWVLLQNCHLAVSWMTDLERICEEMSPENTTRDFRLWLTSYPSPKFPVAVLQNGVKMTNEPPTGLRANILKSYLNDPISDEAFFAGCPGKDETFKKLLFGLCFFHALVQERRKFGPMGWNISYGFNESDLRISVRQLQMFINEYDEVPYDAITYMTGECNYGGRVTDDWDRRCLMTILRDFYNPQVVSTPKHKFSPSGLYYCPTKGSYDHYVEFIRSLPMTQYPEVFGMHDNVDISRELADVRELFDSLLLTLGGSGEGGDEDSEKTLFNITSDILSKIPENFNVEQATKRYPVVYSESMNTVLVQEMERFNRLLSVIRTSLQNVKKAIKGLVVMSAQLEALCRSLLIGKLPAMWMKVSYPSLKPLGSYVTDFLDRLKFLQDWYDHGKAKHVLGVGFFFTQAFLTGVVQNFARKYTIPIDKLAFDFLVQNTSKVDKAPDDGAYVWGLFLDGARWDSTTMNLEEQLPKVLNEPLPVLLLMPSMMDKIDYSDNRYRCPVYKTSERKGVLSTTGHSTNFVLPILLPTQKPVQHWIKRGCAALCQLDD</sequence>
<keyword evidence="6" id="KW-0677">Repeat</keyword>
<evidence type="ECO:0000259" key="20">
    <source>
        <dbReference type="Pfam" id="PF12777"/>
    </source>
</evidence>
<gene>
    <name evidence="27" type="ORF">C0Q70_15497</name>
</gene>
<dbReference type="Gene3D" id="1.20.58.1120">
    <property type="match status" value="1"/>
</dbReference>
<name>A0A2T7NUZ8_POMCA</name>
<keyword evidence="10" id="KW-0243">Dynein</keyword>
<feature type="domain" description="Dynein heavy chain AAA 5 extension" evidence="23">
    <location>
        <begin position="1397"/>
        <end position="1522"/>
    </location>
</feature>
<evidence type="ECO:0000256" key="3">
    <source>
        <dbReference type="ARBA" id="ARBA00008887"/>
    </source>
</evidence>
<evidence type="ECO:0000259" key="22">
    <source>
        <dbReference type="Pfam" id="PF12781"/>
    </source>
</evidence>
<keyword evidence="13" id="KW-0505">Motor protein</keyword>
<comment type="subcellular location">
    <subcellularLocation>
        <location evidence="1">Cell projection</location>
        <location evidence="1">Cilium</location>
        <location evidence="1">Flagellum</location>
    </subcellularLocation>
    <subcellularLocation>
        <location evidence="2">Cytoplasm</location>
        <location evidence="2">Cytoskeleton</location>
        <location evidence="2">Cilium axoneme</location>
    </subcellularLocation>
</comment>
<dbReference type="Pfam" id="PF08393">
    <property type="entry name" value="DHC_N2"/>
    <property type="match status" value="1"/>
</dbReference>
<evidence type="ECO:0000256" key="13">
    <source>
        <dbReference type="ARBA" id="ARBA00023175"/>
    </source>
</evidence>
<dbReference type="FunFam" id="1.10.8.710:FF:000004">
    <property type="entry name" value="Dynein axonemal heavy chain 6"/>
    <property type="match status" value="1"/>
</dbReference>
<feature type="domain" description="Dynein heavy chain hydrolytic ATP-binding dynein motor region" evidence="19">
    <location>
        <begin position="970"/>
        <end position="1286"/>
    </location>
</feature>
<dbReference type="GO" id="GO:0003341">
    <property type="term" value="P:cilium movement"/>
    <property type="evidence" value="ECO:0007669"/>
    <property type="project" value="UniProtKB-ARBA"/>
</dbReference>
<keyword evidence="28" id="KW-1185">Reference proteome</keyword>
<dbReference type="GO" id="GO:0005930">
    <property type="term" value="C:axoneme"/>
    <property type="evidence" value="ECO:0007669"/>
    <property type="project" value="UniProtKB-SubCell"/>
</dbReference>
<dbReference type="SUPFAM" id="SSF52540">
    <property type="entry name" value="P-loop containing nucleoside triphosphate hydrolases"/>
    <property type="match status" value="3"/>
</dbReference>
<dbReference type="InterPro" id="IPR004273">
    <property type="entry name" value="Dynein_heavy_D6_P-loop"/>
</dbReference>
<dbReference type="FunFam" id="1.10.287.2620:FF:000002">
    <property type="entry name" value="Dynein heavy chain 2, axonemal"/>
    <property type="match status" value="1"/>
</dbReference>
<dbReference type="Pfam" id="PF03028">
    <property type="entry name" value="Dynein_heavy"/>
    <property type="match status" value="1"/>
</dbReference>
<dbReference type="InterPro" id="IPR013602">
    <property type="entry name" value="Dynein_heavy_linker"/>
</dbReference>
<dbReference type="InterPro" id="IPR043157">
    <property type="entry name" value="Dynein_AAA1S"/>
</dbReference>
<dbReference type="InterPro" id="IPR041466">
    <property type="entry name" value="Dynein_AAA5_ext"/>
</dbReference>
<organism evidence="27 28">
    <name type="scientific">Pomacea canaliculata</name>
    <name type="common">Golden apple snail</name>
    <dbReference type="NCBI Taxonomy" id="400727"/>
    <lineage>
        <taxon>Eukaryota</taxon>
        <taxon>Metazoa</taxon>
        <taxon>Spiralia</taxon>
        <taxon>Lophotrochozoa</taxon>
        <taxon>Mollusca</taxon>
        <taxon>Gastropoda</taxon>
        <taxon>Caenogastropoda</taxon>
        <taxon>Architaenioglossa</taxon>
        <taxon>Ampullarioidea</taxon>
        <taxon>Ampullariidae</taxon>
        <taxon>Pomacea</taxon>
    </lineage>
</organism>
<evidence type="ECO:0000259" key="19">
    <source>
        <dbReference type="Pfam" id="PF12774"/>
    </source>
</evidence>
<evidence type="ECO:0000256" key="10">
    <source>
        <dbReference type="ARBA" id="ARBA00023017"/>
    </source>
</evidence>
<dbReference type="Gene3D" id="1.10.8.710">
    <property type="match status" value="1"/>
</dbReference>
<keyword evidence="14" id="KW-0206">Cytoskeleton</keyword>
<accession>A0A2T7NUZ8</accession>
<evidence type="ECO:0000256" key="12">
    <source>
        <dbReference type="ARBA" id="ARBA00023069"/>
    </source>
</evidence>
<keyword evidence="15" id="KW-0966">Cell projection</keyword>
<dbReference type="GO" id="GO:0005874">
    <property type="term" value="C:microtubule"/>
    <property type="evidence" value="ECO:0007669"/>
    <property type="project" value="UniProtKB-KW"/>
</dbReference>
<dbReference type="FunFam" id="1.20.920.20:FF:000006">
    <property type="entry name" value="Dynein, axonemal, heavy chain 6"/>
    <property type="match status" value="1"/>
</dbReference>
<keyword evidence="11 16" id="KW-0175">Coiled coil</keyword>
<dbReference type="Pfam" id="PF12774">
    <property type="entry name" value="AAA_6"/>
    <property type="match status" value="1"/>
</dbReference>
<dbReference type="GO" id="GO:0008569">
    <property type="term" value="F:minus-end-directed microtubule motor activity"/>
    <property type="evidence" value="ECO:0007669"/>
    <property type="project" value="InterPro"/>
</dbReference>
<evidence type="ECO:0000313" key="28">
    <source>
        <dbReference type="Proteomes" id="UP000245119"/>
    </source>
</evidence>
<evidence type="ECO:0000256" key="1">
    <source>
        <dbReference type="ARBA" id="ARBA00004230"/>
    </source>
</evidence>
<dbReference type="InterPro" id="IPR042228">
    <property type="entry name" value="Dynein_linker_3"/>
</dbReference>
<dbReference type="GO" id="GO:0031514">
    <property type="term" value="C:motile cilium"/>
    <property type="evidence" value="ECO:0007669"/>
    <property type="project" value="UniProtKB-SubCell"/>
</dbReference>
<feature type="domain" description="Dynein heavy chain region D6 P-loop" evidence="17">
    <location>
        <begin position="2951"/>
        <end position="3065"/>
    </location>
</feature>
<feature type="domain" description="Dynein heavy chain AAA lid" evidence="25">
    <location>
        <begin position="3101"/>
        <end position="3239"/>
    </location>
</feature>
<feature type="domain" description="Dynein heavy chain coiled coil stalk" evidence="20">
    <location>
        <begin position="2111"/>
        <end position="2454"/>
    </location>
</feature>
<feature type="coiled-coil region" evidence="16">
    <location>
        <begin position="2337"/>
        <end position="2402"/>
    </location>
</feature>
<dbReference type="Gene3D" id="3.20.180.20">
    <property type="entry name" value="Dynein heavy chain, N-terminal domain 2"/>
    <property type="match status" value="1"/>
</dbReference>
<dbReference type="InterPro" id="IPR035699">
    <property type="entry name" value="AAA_6"/>
</dbReference>
<dbReference type="Pfam" id="PF12781">
    <property type="entry name" value="AAA_9"/>
    <property type="match status" value="1"/>
</dbReference>
<dbReference type="FunFam" id="3.40.50.300:FF:000044">
    <property type="entry name" value="Dynein heavy chain 5, axonemal"/>
    <property type="match status" value="1"/>
</dbReference>
<dbReference type="FunFam" id="3.10.490.20:FF:000001">
    <property type="entry name" value="dynein heavy chain 7, axonemal"/>
    <property type="match status" value="1"/>
</dbReference>
<dbReference type="FunFam" id="3.20.180.20:FF:000003">
    <property type="entry name" value="Dynein heavy chain 12, axonemal"/>
    <property type="match status" value="1"/>
</dbReference>
<dbReference type="Pfam" id="PF18198">
    <property type="entry name" value="AAA_lid_11"/>
    <property type="match status" value="1"/>
</dbReference>
<evidence type="ECO:0000256" key="4">
    <source>
        <dbReference type="ARBA" id="ARBA00022490"/>
    </source>
</evidence>
<dbReference type="InterPro" id="IPR024743">
    <property type="entry name" value="Dynein_HC_stalk"/>
</dbReference>
<evidence type="ECO:0000256" key="8">
    <source>
        <dbReference type="ARBA" id="ARBA00022840"/>
    </source>
</evidence>
<evidence type="ECO:0000256" key="5">
    <source>
        <dbReference type="ARBA" id="ARBA00022701"/>
    </source>
</evidence>
<dbReference type="GO" id="GO:0005524">
    <property type="term" value="F:ATP binding"/>
    <property type="evidence" value="ECO:0007669"/>
    <property type="project" value="UniProtKB-KW"/>
</dbReference>
<dbReference type="EMBL" id="PZQS01000009">
    <property type="protein sequence ID" value="PVD25000.1"/>
    <property type="molecule type" value="Genomic_DNA"/>
</dbReference>
<keyword evidence="4" id="KW-0963">Cytoplasm</keyword>
<keyword evidence="7" id="KW-0547">Nucleotide-binding</keyword>
<dbReference type="Pfam" id="PF12777">
    <property type="entry name" value="MT"/>
    <property type="match status" value="1"/>
</dbReference>
<evidence type="ECO:0000259" key="23">
    <source>
        <dbReference type="Pfam" id="PF17852"/>
    </source>
</evidence>
<evidence type="ECO:0000256" key="14">
    <source>
        <dbReference type="ARBA" id="ARBA00023212"/>
    </source>
</evidence>
<dbReference type="InterPro" id="IPR042222">
    <property type="entry name" value="Dynein_2_N"/>
</dbReference>
<dbReference type="Proteomes" id="UP000245119">
    <property type="component" value="Linkage Group LG9"/>
</dbReference>
<dbReference type="Gene3D" id="3.40.50.300">
    <property type="entry name" value="P-loop containing nucleotide triphosphate hydrolases"/>
    <property type="match status" value="5"/>
</dbReference>
<evidence type="ECO:0000256" key="15">
    <source>
        <dbReference type="ARBA" id="ARBA00023273"/>
    </source>
</evidence>
<comment type="similarity">
    <text evidence="3">Belongs to the dynein heavy chain family.</text>
</comment>
<dbReference type="InterPro" id="IPR035706">
    <property type="entry name" value="AAA_9"/>
</dbReference>
<dbReference type="FunFam" id="3.40.50.300:FF:000223">
    <property type="entry name" value="Dynein heavy chain 3, axonemal"/>
    <property type="match status" value="1"/>
</dbReference>
<comment type="caution">
    <text evidence="27">The sequence shown here is derived from an EMBL/GenBank/DDBJ whole genome shotgun (WGS) entry which is preliminary data.</text>
</comment>
<keyword evidence="8" id="KW-0067">ATP-binding</keyword>
<dbReference type="FunFam" id="1.20.140.100:FF:000004">
    <property type="entry name" value="Dynein axonemal heavy chain 6"/>
    <property type="match status" value="1"/>
</dbReference>
<evidence type="ECO:0000259" key="24">
    <source>
        <dbReference type="Pfam" id="PF17857"/>
    </source>
</evidence>
<dbReference type="Gene3D" id="1.20.140.100">
    <property type="entry name" value="Dynein heavy chain, N-terminal domain 2"/>
    <property type="match status" value="1"/>
</dbReference>
<dbReference type="Pfam" id="PF17857">
    <property type="entry name" value="AAA_lid_1"/>
    <property type="match status" value="1"/>
</dbReference>
<dbReference type="Gene3D" id="1.10.8.1220">
    <property type="match status" value="1"/>
</dbReference>
<dbReference type="GO" id="GO:0051959">
    <property type="term" value="F:dynein light intermediate chain binding"/>
    <property type="evidence" value="ECO:0007669"/>
    <property type="project" value="InterPro"/>
</dbReference>
<evidence type="ECO:0000259" key="21">
    <source>
        <dbReference type="Pfam" id="PF12780"/>
    </source>
</evidence>
<dbReference type="Gene3D" id="1.20.1270.280">
    <property type="match status" value="1"/>
</dbReference>
<dbReference type="GO" id="GO:0030286">
    <property type="term" value="C:dynein complex"/>
    <property type="evidence" value="ECO:0007669"/>
    <property type="project" value="UniProtKB-KW"/>
</dbReference>
<feature type="domain" description="Dynein heavy chain ATP-binding dynein motor region" evidence="22">
    <location>
        <begin position="2485"/>
        <end position="2700"/>
    </location>
</feature>
<dbReference type="InterPro" id="IPR027417">
    <property type="entry name" value="P-loop_NTPase"/>
</dbReference>
<evidence type="ECO:0000256" key="9">
    <source>
        <dbReference type="ARBA" id="ARBA00022846"/>
    </source>
</evidence>
<dbReference type="InterPro" id="IPR043160">
    <property type="entry name" value="Dynein_C_barrel"/>
</dbReference>
<evidence type="ECO:0000256" key="6">
    <source>
        <dbReference type="ARBA" id="ARBA00022737"/>
    </source>
</evidence>
<dbReference type="STRING" id="400727.A0A2T7NUZ8"/>
<dbReference type="Gene3D" id="1.10.8.720">
    <property type="entry name" value="Region D6 of dynein motor"/>
    <property type="match status" value="1"/>
</dbReference>
<evidence type="ECO:0000256" key="7">
    <source>
        <dbReference type="ARBA" id="ARBA00022741"/>
    </source>
</evidence>
<evidence type="ECO:0000256" key="16">
    <source>
        <dbReference type="SAM" id="Coils"/>
    </source>
</evidence>
<protein>
    <submittedName>
        <fullName evidence="27">Uncharacterized protein</fullName>
    </submittedName>
</protein>
<dbReference type="Gene3D" id="1.20.920.20">
    <property type="match status" value="1"/>
</dbReference>
<keyword evidence="5" id="KW-0493">Microtubule</keyword>
<dbReference type="FunFam" id="3.40.50.300:FF:000362">
    <property type="entry name" value="Dynein, axonemal, heavy chain 6"/>
    <property type="match status" value="1"/>
</dbReference>
<dbReference type="InterPro" id="IPR041589">
    <property type="entry name" value="DNAH3_AAA_lid_1"/>
</dbReference>
<dbReference type="InterPro" id="IPR026983">
    <property type="entry name" value="DHC"/>
</dbReference>
<evidence type="ECO:0000259" key="18">
    <source>
        <dbReference type="Pfam" id="PF08393"/>
    </source>
</evidence>
<evidence type="ECO:0000256" key="11">
    <source>
        <dbReference type="ARBA" id="ARBA00023054"/>
    </source>
</evidence>
<dbReference type="Gene3D" id="1.10.287.2620">
    <property type="match status" value="1"/>
</dbReference>
<evidence type="ECO:0000313" key="27">
    <source>
        <dbReference type="EMBL" id="PVD25000.1"/>
    </source>
</evidence>
<dbReference type="Pfam" id="PF12780">
    <property type="entry name" value="AAA_8"/>
    <property type="match status" value="1"/>
</dbReference>
<dbReference type="FunFam" id="1.10.8.1220:FF:000001">
    <property type="entry name" value="Dynein axonemal heavy chain 5"/>
    <property type="match status" value="1"/>
</dbReference>
<dbReference type="FunFam" id="1.20.58.1120:FF:000005">
    <property type="entry name" value="Dynein, axonemal, heavy chain 12"/>
    <property type="match status" value="1"/>
</dbReference>
<evidence type="ECO:0000259" key="26">
    <source>
        <dbReference type="Pfam" id="PF18199"/>
    </source>
</evidence>
<feature type="domain" description="Dynein heavy chain linker" evidence="18">
    <location>
        <begin position="396"/>
        <end position="843"/>
    </location>
</feature>
<reference evidence="27 28" key="1">
    <citation type="submission" date="2018-04" db="EMBL/GenBank/DDBJ databases">
        <title>The genome of golden apple snail Pomacea canaliculata provides insight into stress tolerance and invasive adaptation.</title>
        <authorList>
            <person name="Liu C."/>
            <person name="Liu B."/>
            <person name="Ren Y."/>
            <person name="Zhang Y."/>
            <person name="Wang H."/>
            <person name="Li S."/>
            <person name="Jiang F."/>
            <person name="Yin L."/>
            <person name="Zhang G."/>
            <person name="Qian W."/>
            <person name="Fan W."/>
        </authorList>
    </citation>
    <scope>NUCLEOTIDE SEQUENCE [LARGE SCALE GENOMIC DNA]</scope>
    <source>
        <strain evidence="27">SZHN2017</strain>
        <tissue evidence="27">Muscle</tissue>
    </source>
</reference>
<dbReference type="Pfam" id="PF18199">
    <property type="entry name" value="Dynein_C"/>
    <property type="match status" value="1"/>
</dbReference>